<feature type="compositionally biased region" description="Polar residues" evidence="1">
    <location>
        <begin position="237"/>
        <end position="247"/>
    </location>
</feature>
<evidence type="ECO:0000313" key="3">
    <source>
        <dbReference type="Proteomes" id="UP001363622"/>
    </source>
</evidence>
<accession>A0ABR1KLZ2</accession>
<protein>
    <recommendedName>
        <fullName evidence="4">Secreted protein</fullName>
    </recommendedName>
</protein>
<keyword evidence="3" id="KW-1185">Reference proteome</keyword>
<comment type="caution">
    <text evidence="2">The sequence shown here is derived from an EMBL/GenBank/DDBJ whole genome shotgun (WGS) entry which is preliminary data.</text>
</comment>
<name>A0ABR1KLZ2_9PEZI</name>
<feature type="region of interest" description="Disordered" evidence="1">
    <location>
        <begin position="206"/>
        <end position="247"/>
    </location>
</feature>
<sequence>MRAWRGVARRFFTAVAVVVVVSPVGMEVAFNTPVFSLGCMAWRWPGWVGLDPLWITSPRGSAGPAGLGSAWISIGSGWMGWVSCNAWNGGQVQVDKIVHVHVYRRPLLLQVHMLLSLGATLQYSDNQGGSFKLNAQAYRPNLFILLTRHYYSVTRKQIHCPYLRPTTHPRAVRIPIFYAAYFPFQSTHSLPFLASRRAVRRPPFHYPTSITHSRLSPTRLNHQPTNQLNPHVRHTPSARQCGSTRRG</sequence>
<evidence type="ECO:0000256" key="1">
    <source>
        <dbReference type="SAM" id="MobiDB-lite"/>
    </source>
</evidence>
<dbReference type="EMBL" id="JBBPHU010000008">
    <property type="protein sequence ID" value="KAK7514634.1"/>
    <property type="molecule type" value="Genomic_DNA"/>
</dbReference>
<dbReference type="Proteomes" id="UP001363622">
    <property type="component" value="Unassembled WGS sequence"/>
</dbReference>
<organism evidence="2 3">
    <name type="scientific">Phyllosticta citriasiana</name>
    <dbReference type="NCBI Taxonomy" id="595635"/>
    <lineage>
        <taxon>Eukaryota</taxon>
        <taxon>Fungi</taxon>
        <taxon>Dikarya</taxon>
        <taxon>Ascomycota</taxon>
        <taxon>Pezizomycotina</taxon>
        <taxon>Dothideomycetes</taxon>
        <taxon>Dothideomycetes incertae sedis</taxon>
        <taxon>Botryosphaeriales</taxon>
        <taxon>Phyllostictaceae</taxon>
        <taxon>Phyllosticta</taxon>
    </lineage>
</organism>
<gene>
    <name evidence="2" type="ORF">IWZ03DRAFT_221253</name>
</gene>
<reference evidence="2 3" key="1">
    <citation type="submission" date="2024-04" db="EMBL/GenBank/DDBJ databases">
        <title>Phyllosticta paracitricarpa is synonymous to the EU quarantine fungus P. citricarpa based on phylogenomic analyses.</title>
        <authorList>
            <consortium name="Lawrence Berkeley National Laboratory"/>
            <person name="Van Ingen-Buijs V.A."/>
            <person name="Van Westerhoven A.C."/>
            <person name="Haridas S."/>
            <person name="Skiadas P."/>
            <person name="Martin F."/>
            <person name="Groenewald J.Z."/>
            <person name="Crous P.W."/>
            <person name="Seidl M.F."/>
        </authorList>
    </citation>
    <scope>NUCLEOTIDE SEQUENCE [LARGE SCALE GENOMIC DNA]</scope>
    <source>
        <strain evidence="2 3">CBS 123371</strain>
    </source>
</reference>
<feature type="compositionally biased region" description="Polar residues" evidence="1">
    <location>
        <begin position="208"/>
        <end position="229"/>
    </location>
</feature>
<evidence type="ECO:0000313" key="2">
    <source>
        <dbReference type="EMBL" id="KAK7514634.1"/>
    </source>
</evidence>
<proteinExistence type="predicted"/>
<evidence type="ECO:0008006" key="4">
    <source>
        <dbReference type="Google" id="ProtNLM"/>
    </source>
</evidence>